<dbReference type="AlphaFoldDB" id="A0AAV9K4L5"/>
<dbReference type="Proteomes" id="UP001311915">
    <property type="component" value="Unassembled WGS sequence"/>
</dbReference>
<dbReference type="GO" id="GO:0010150">
    <property type="term" value="P:leaf senescence"/>
    <property type="evidence" value="ECO:0007669"/>
    <property type="project" value="UniProtKB-ARBA"/>
</dbReference>
<evidence type="ECO:0000313" key="3">
    <source>
        <dbReference type="Proteomes" id="UP001311915"/>
    </source>
</evidence>
<organism evidence="2 3">
    <name type="scientific">Solanum pinnatisectum</name>
    <name type="common">tansyleaf nightshade</name>
    <dbReference type="NCBI Taxonomy" id="50273"/>
    <lineage>
        <taxon>Eukaryota</taxon>
        <taxon>Viridiplantae</taxon>
        <taxon>Streptophyta</taxon>
        <taxon>Embryophyta</taxon>
        <taxon>Tracheophyta</taxon>
        <taxon>Spermatophyta</taxon>
        <taxon>Magnoliopsida</taxon>
        <taxon>eudicotyledons</taxon>
        <taxon>Gunneridae</taxon>
        <taxon>Pentapetalae</taxon>
        <taxon>asterids</taxon>
        <taxon>lamiids</taxon>
        <taxon>Solanales</taxon>
        <taxon>Solanaceae</taxon>
        <taxon>Solanoideae</taxon>
        <taxon>Solaneae</taxon>
        <taxon>Solanum</taxon>
    </lineage>
</organism>
<sequence length="50" mass="5904">MMPPHMIIKQRIATRMMTFLICICYGGTLKRRNLSQVRDSILRMTSFIET</sequence>
<protein>
    <submittedName>
        <fullName evidence="2">Uncharacterized protein</fullName>
    </submittedName>
</protein>
<keyword evidence="3" id="KW-1185">Reference proteome</keyword>
<name>A0AAV9K4L5_9SOLN</name>
<reference evidence="2 3" key="1">
    <citation type="submission" date="2023-10" db="EMBL/GenBank/DDBJ databases">
        <title>Genome-Wide Identification Analysis in wild type Solanum Pinnatisectum Reveals Some Genes Defensing Phytophthora Infestans.</title>
        <authorList>
            <person name="Sun C."/>
        </authorList>
    </citation>
    <scope>NUCLEOTIDE SEQUENCE [LARGE SCALE GENOMIC DNA]</scope>
    <source>
        <strain evidence="2">LQN</strain>
        <tissue evidence="2">Leaf</tissue>
    </source>
</reference>
<dbReference type="EMBL" id="JAWPEI010000026">
    <property type="protein sequence ID" value="KAK4707142.1"/>
    <property type="molecule type" value="Genomic_DNA"/>
</dbReference>
<proteinExistence type="inferred from homology"/>
<dbReference type="PANTHER" id="PTHR33083:SF49">
    <property type="entry name" value="SENESCENCE REGULATOR"/>
    <property type="match status" value="1"/>
</dbReference>
<evidence type="ECO:0000256" key="1">
    <source>
        <dbReference type="ARBA" id="ARBA00034773"/>
    </source>
</evidence>
<comment type="similarity">
    <text evidence="1">Belongs to the senescence regulator S40 family.</text>
</comment>
<dbReference type="Pfam" id="PF04520">
    <property type="entry name" value="Senescence_reg"/>
    <property type="match status" value="1"/>
</dbReference>
<accession>A0AAV9K4L5</accession>
<gene>
    <name evidence="2" type="ORF">R3W88_033281</name>
</gene>
<dbReference type="InterPro" id="IPR007608">
    <property type="entry name" value="Senescence_reg_S40"/>
</dbReference>
<comment type="caution">
    <text evidence="2">The sequence shown here is derived from an EMBL/GenBank/DDBJ whole genome shotgun (WGS) entry which is preliminary data.</text>
</comment>
<evidence type="ECO:0000313" key="2">
    <source>
        <dbReference type="EMBL" id="KAK4707142.1"/>
    </source>
</evidence>
<dbReference type="PANTHER" id="PTHR33083">
    <property type="entry name" value="EXPRESSED PROTEIN"/>
    <property type="match status" value="1"/>
</dbReference>